<accession>A0A1Q5Q2P4</accession>
<evidence type="ECO:0000256" key="1">
    <source>
        <dbReference type="ARBA" id="ARBA00005898"/>
    </source>
</evidence>
<organism evidence="12 13">
    <name type="scientific">Bowdeniella nasicola</name>
    <dbReference type="NCBI Taxonomy" id="208480"/>
    <lineage>
        <taxon>Bacteria</taxon>
        <taxon>Bacillati</taxon>
        <taxon>Actinomycetota</taxon>
        <taxon>Actinomycetes</taxon>
        <taxon>Actinomycetales</taxon>
        <taxon>Actinomycetaceae</taxon>
        <taxon>Bowdeniella</taxon>
    </lineage>
</organism>
<feature type="binding site" evidence="7">
    <location>
        <begin position="98"/>
        <end position="104"/>
    </location>
    <ligand>
        <name>ATP</name>
        <dbReference type="ChEBI" id="CHEBI:30616"/>
    </ligand>
</feature>
<comment type="subcellular location">
    <subcellularLocation>
        <location evidence="7 8">Cytoplasm</location>
    </subcellularLocation>
</comment>
<dbReference type="InterPro" id="IPR005761">
    <property type="entry name" value="UDP-N-AcMur-Glu-dNH2Pim_ligase"/>
</dbReference>
<feature type="binding site" evidence="7">
    <location>
        <begin position="140"/>
        <end position="141"/>
    </location>
    <ligand>
        <name>UDP-N-acetyl-alpha-D-muramoyl-L-alanyl-D-glutamate</name>
        <dbReference type="ChEBI" id="CHEBI:83900"/>
    </ligand>
</feature>
<dbReference type="AlphaFoldDB" id="A0A1Q5Q2P4"/>
<comment type="PTM">
    <text evidence="7">Carboxylation is probably crucial for Mg(2+) binding and, consequently, for the gamma-phosphate positioning of ATP.</text>
</comment>
<keyword evidence="7" id="KW-0460">Magnesium</keyword>
<comment type="similarity">
    <text evidence="1 7">Belongs to the MurCDEF family. MurE subfamily.</text>
</comment>
<feature type="modified residue" description="N6-carboxylysine" evidence="7">
    <location>
        <position position="207"/>
    </location>
</feature>
<evidence type="ECO:0000259" key="9">
    <source>
        <dbReference type="Pfam" id="PF01225"/>
    </source>
</evidence>
<proteinExistence type="inferred from homology"/>
<dbReference type="GO" id="GO:0016881">
    <property type="term" value="F:acid-amino acid ligase activity"/>
    <property type="evidence" value="ECO:0007669"/>
    <property type="project" value="UniProtKB-UniRule"/>
</dbReference>
<dbReference type="InterPro" id="IPR000713">
    <property type="entry name" value="Mur_ligase_N"/>
</dbReference>
<dbReference type="NCBIfam" id="NF001124">
    <property type="entry name" value="PRK00139.1-2"/>
    <property type="match status" value="1"/>
</dbReference>
<feature type="domain" description="Mur ligase central" evidence="11">
    <location>
        <begin position="96"/>
        <end position="295"/>
    </location>
</feature>
<feature type="binding site" evidence="7">
    <location>
        <position position="175"/>
    </location>
    <ligand>
        <name>UDP-N-acetyl-alpha-D-muramoyl-L-alanyl-D-glutamate</name>
        <dbReference type="ChEBI" id="CHEBI:83900"/>
    </ligand>
</feature>
<reference evidence="13" key="1">
    <citation type="submission" date="2016-12" db="EMBL/GenBank/DDBJ databases">
        <authorList>
            <person name="Meng X."/>
        </authorList>
    </citation>
    <scope>NUCLEOTIDE SEQUENCE [LARGE SCALE GENOMIC DNA]</scope>
    <source>
        <strain evidence="13">DSM 19116</strain>
    </source>
</reference>
<dbReference type="GO" id="GO:0009252">
    <property type="term" value="P:peptidoglycan biosynthetic process"/>
    <property type="evidence" value="ECO:0007669"/>
    <property type="project" value="UniProtKB-UniRule"/>
</dbReference>
<comment type="caution">
    <text evidence="12">The sequence shown here is derived from an EMBL/GenBank/DDBJ whole genome shotgun (WGS) entry which is preliminary data.</text>
</comment>
<evidence type="ECO:0000313" key="12">
    <source>
        <dbReference type="EMBL" id="OKL54005.1"/>
    </source>
</evidence>
<keyword evidence="7" id="KW-0436">Ligase</keyword>
<evidence type="ECO:0000256" key="6">
    <source>
        <dbReference type="ARBA" id="ARBA00023316"/>
    </source>
</evidence>
<comment type="caution">
    <text evidence="7">Lacks conserved residue(s) required for the propagation of feature annotation.</text>
</comment>
<dbReference type="Gene3D" id="3.40.1390.10">
    <property type="entry name" value="MurE/MurF, N-terminal domain"/>
    <property type="match status" value="1"/>
</dbReference>
<keyword evidence="6 7" id="KW-0961">Cell wall biogenesis/degradation</keyword>
<name>A0A1Q5Q2P4_9ACTO</name>
<dbReference type="InterPro" id="IPR036565">
    <property type="entry name" value="Mur-like_cat_sf"/>
</dbReference>
<evidence type="ECO:0000256" key="3">
    <source>
        <dbReference type="ARBA" id="ARBA00022960"/>
    </source>
</evidence>
<dbReference type="GO" id="GO:0000287">
    <property type="term" value="F:magnesium ion binding"/>
    <property type="evidence" value="ECO:0007669"/>
    <property type="project" value="UniProtKB-UniRule"/>
</dbReference>
<keyword evidence="3 7" id="KW-0133">Cell shape</keyword>
<dbReference type="NCBIfam" id="NF001126">
    <property type="entry name" value="PRK00139.1-4"/>
    <property type="match status" value="1"/>
</dbReference>
<evidence type="ECO:0000256" key="4">
    <source>
        <dbReference type="ARBA" id="ARBA00022984"/>
    </source>
</evidence>
<dbReference type="PANTHER" id="PTHR23135:SF4">
    <property type="entry name" value="UDP-N-ACETYLMURAMOYL-L-ALANYL-D-GLUTAMATE--2,6-DIAMINOPIMELATE LIGASE MURE HOMOLOG, CHLOROPLASTIC"/>
    <property type="match status" value="1"/>
</dbReference>
<evidence type="ECO:0000256" key="5">
    <source>
        <dbReference type="ARBA" id="ARBA00023306"/>
    </source>
</evidence>
<protein>
    <recommendedName>
        <fullName evidence="7">UDP-N-acetylmuramyl-tripeptide synthetase</fullName>
        <ecNumber evidence="7">6.3.2.-</ecNumber>
    </recommendedName>
    <alternativeName>
        <fullName evidence="7">UDP-MurNAc-tripeptide synthetase</fullName>
    </alternativeName>
</protein>
<dbReference type="SUPFAM" id="SSF53244">
    <property type="entry name" value="MurD-like peptide ligases, peptide-binding domain"/>
    <property type="match status" value="1"/>
</dbReference>
<evidence type="ECO:0000259" key="11">
    <source>
        <dbReference type="Pfam" id="PF08245"/>
    </source>
</evidence>
<dbReference type="UniPathway" id="UPA00219"/>
<keyword evidence="5 7" id="KW-0131">Cell cycle</keyword>
<dbReference type="InterPro" id="IPR004101">
    <property type="entry name" value="Mur_ligase_C"/>
</dbReference>
<keyword evidence="7" id="KW-0067">ATP-binding</keyword>
<dbReference type="PANTHER" id="PTHR23135">
    <property type="entry name" value="MUR LIGASE FAMILY MEMBER"/>
    <property type="match status" value="1"/>
</dbReference>
<evidence type="ECO:0000259" key="10">
    <source>
        <dbReference type="Pfam" id="PF02875"/>
    </source>
</evidence>
<keyword evidence="7" id="KW-0547">Nucleotide-binding</keyword>
<keyword evidence="4 7" id="KW-0573">Peptidoglycan synthesis</keyword>
<dbReference type="Pfam" id="PF01225">
    <property type="entry name" value="Mur_ligase"/>
    <property type="match status" value="1"/>
</dbReference>
<sequence>MGDGDTQVVGIGVDSTDVRPGEAFIAVPGFTTHGARFADAAIASGAILIITDKAGREHLTSQPAALIEVTDPRAIVGTAAALVFGYPARDLELCAVTGTNGKTSTATILHQILRNARGEAGIFGTVEVRIGEDAAYSPRTTLEASLVNRLMSLARERDVTTLVLEASSQALHLGRLNDLQFDIAGFVNLQHDHLDYHHTMAEYFEAKAMLFEPNMCRSAVICIDDEWGAKLAARVAVPHLTVSTGADADLIARDVGPTAAGMRFTVLASDGEHPIEMPLTSRVMVQNAMVAIGMARRAGVSWETITDAMRVANPAPGRMEVVQARNETHPLVIVDYAHTPDALEALMPELRALTPGNLIIVFGSDGDRDQAKRPLLGKIAADQADLLYVTDESPRTEDPAAIRAQILAGVREVRPDLAGVIEDTESRTHALTAAILAAHPADTVVVTGKGAEQYQVVGTENRPYNDVPVARAAIEQRQQA</sequence>
<comment type="pathway">
    <text evidence="7 8">Cell wall biogenesis; peptidoglycan biosynthesis.</text>
</comment>
<dbReference type="InterPro" id="IPR035911">
    <property type="entry name" value="MurE/MurF_N"/>
</dbReference>
<dbReference type="InterPro" id="IPR036615">
    <property type="entry name" value="Mur_ligase_C_dom_sf"/>
</dbReference>
<dbReference type="SUPFAM" id="SSF63418">
    <property type="entry name" value="MurE/MurF N-terminal domain"/>
    <property type="match status" value="1"/>
</dbReference>
<dbReference type="HAMAP" id="MF_00208">
    <property type="entry name" value="MurE"/>
    <property type="match status" value="1"/>
</dbReference>
<keyword evidence="7" id="KW-0963">Cytoplasm</keyword>
<dbReference type="GO" id="GO:0071555">
    <property type="term" value="P:cell wall organization"/>
    <property type="evidence" value="ECO:0007669"/>
    <property type="project" value="UniProtKB-KW"/>
</dbReference>
<dbReference type="GO" id="GO:0005737">
    <property type="term" value="C:cytoplasm"/>
    <property type="evidence" value="ECO:0007669"/>
    <property type="project" value="UniProtKB-SubCell"/>
</dbReference>
<dbReference type="NCBIfam" id="TIGR01085">
    <property type="entry name" value="murE"/>
    <property type="match status" value="1"/>
</dbReference>
<feature type="domain" description="Mur ligase N-terminal catalytic" evidence="9">
    <location>
        <begin position="8"/>
        <end position="80"/>
    </location>
</feature>
<keyword evidence="13" id="KW-1185">Reference proteome</keyword>
<dbReference type="GO" id="GO:0008360">
    <property type="term" value="P:regulation of cell shape"/>
    <property type="evidence" value="ECO:0007669"/>
    <property type="project" value="UniProtKB-KW"/>
</dbReference>
<feature type="binding site" evidence="7">
    <location>
        <position position="167"/>
    </location>
    <ligand>
        <name>UDP-N-acetyl-alpha-D-muramoyl-L-alanyl-D-glutamate</name>
        <dbReference type="ChEBI" id="CHEBI:83900"/>
    </ligand>
</feature>
<evidence type="ECO:0000313" key="13">
    <source>
        <dbReference type="Proteomes" id="UP000185628"/>
    </source>
</evidence>
<dbReference type="Gene3D" id="3.90.190.20">
    <property type="entry name" value="Mur ligase, C-terminal domain"/>
    <property type="match status" value="1"/>
</dbReference>
<evidence type="ECO:0000256" key="2">
    <source>
        <dbReference type="ARBA" id="ARBA00022618"/>
    </source>
</evidence>
<comment type="function">
    <text evidence="7">Catalyzes the addition of an amino acid to the nucleotide precursor UDP-N-acetylmuramoyl-L-alanyl-D-glutamate (UMAG) in the biosynthesis of bacterial cell-wall peptidoglycan.</text>
</comment>
<dbReference type="Pfam" id="PF08245">
    <property type="entry name" value="Mur_ligase_M"/>
    <property type="match status" value="1"/>
</dbReference>
<feature type="binding site" evidence="7">
    <location>
        <position position="15"/>
    </location>
    <ligand>
        <name>UDP-N-acetyl-alpha-D-muramoyl-L-alanyl-D-glutamate</name>
        <dbReference type="ChEBI" id="CHEBI:83900"/>
    </ligand>
</feature>
<dbReference type="EC" id="6.3.2.-" evidence="7"/>
<gene>
    <name evidence="7" type="primary">murE</name>
    <name evidence="12" type="ORF">BSZ39_06505</name>
</gene>
<evidence type="ECO:0000256" key="8">
    <source>
        <dbReference type="RuleBase" id="RU004135"/>
    </source>
</evidence>
<dbReference type="Gene3D" id="3.40.1190.10">
    <property type="entry name" value="Mur-like, catalytic domain"/>
    <property type="match status" value="1"/>
</dbReference>
<dbReference type="EMBL" id="MQVR01000031">
    <property type="protein sequence ID" value="OKL54005.1"/>
    <property type="molecule type" value="Genomic_DNA"/>
</dbReference>
<dbReference type="Pfam" id="PF02875">
    <property type="entry name" value="Mur_ligase_C"/>
    <property type="match status" value="1"/>
</dbReference>
<dbReference type="GO" id="GO:0005524">
    <property type="term" value="F:ATP binding"/>
    <property type="evidence" value="ECO:0007669"/>
    <property type="project" value="UniProtKB-UniRule"/>
</dbReference>
<dbReference type="InterPro" id="IPR013221">
    <property type="entry name" value="Mur_ligase_cen"/>
</dbReference>
<comment type="cofactor">
    <cofactor evidence="7">
        <name>Mg(2+)</name>
        <dbReference type="ChEBI" id="CHEBI:18420"/>
    </cofactor>
</comment>
<dbReference type="GO" id="GO:0051301">
    <property type="term" value="P:cell division"/>
    <property type="evidence" value="ECO:0007669"/>
    <property type="project" value="UniProtKB-KW"/>
</dbReference>
<keyword evidence="2 7" id="KW-0132">Cell division</keyword>
<evidence type="ECO:0000256" key="7">
    <source>
        <dbReference type="HAMAP-Rule" id="MF_00208"/>
    </source>
</evidence>
<feature type="domain" description="Mur ligase C-terminal" evidence="10">
    <location>
        <begin position="317"/>
        <end position="450"/>
    </location>
</feature>
<dbReference type="SUPFAM" id="SSF53623">
    <property type="entry name" value="MurD-like peptide ligases, catalytic domain"/>
    <property type="match status" value="1"/>
</dbReference>
<dbReference type="Proteomes" id="UP000185628">
    <property type="component" value="Unassembled WGS sequence"/>
</dbReference>